<evidence type="ECO:0000259" key="2">
    <source>
        <dbReference type="Pfam" id="PF14358"/>
    </source>
</evidence>
<evidence type="ECO:0000313" key="3">
    <source>
        <dbReference type="EMBL" id="BAP55923.1"/>
    </source>
</evidence>
<protein>
    <recommendedName>
        <fullName evidence="2">Flavinylation-associated cytochrome domain-containing protein</fullName>
    </recommendedName>
</protein>
<dbReference type="Pfam" id="PF14358">
    <property type="entry name" value="DUF4405"/>
    <property type="match status" value="1"/>
</dbReference>
<dbReference type="HOGENOM" id="CLU_125927_0_0_6"/>
<keyword evidence="1" id="KW-1133">Transmembrane helix</keyword>
<sequence>MSTYTSDFLKKLATPLAMALFMVIAVSGTMMFFHVGEGLVRELHEWLGIAFVAAATLHVYRNWLSFKKYFQQRLLGAVLALTVVITLAFVAPAGLLGQRDGIRLIVEAVTTAPLQQIAPVLGTSYEDMRARFAEQGIVIDNPSISLREVAHHSKRELPEILTIAVP</sequence>
<keyword evidence="4" id="KW-1185">Reference proteome</keyword>
<feature type="domain" description="Flavinylation-associated cytochrome" evidence="2">
    <location>
        <begin position="14"/>
        <end position="63"/>
    </location>
</feature>
<dbReference type="InterPro" id="IPR025517">
    <property type="entry name" value="DUF4405"/>
</dbReference>
<dbReference type="KEGG" id="tig:THII_1626"/>
<dbReference type="Proteomes" id="UP000031623">
    <property type="component" value="Chromosome"/>
</dbReference>
<evidence type="ECO:0000256" key="1">
    <source>
        <dbReference type="SAM" id="Phobius"/>
    </source>
</evidence>
<organism evidence="3 4">
    <name type="scientific">Thioploca ingrica</name>
    <dbReference type="NCBI Taxonomy" id="40754"/>
    <lineage>
        <taxon>Bacteria</taxon>
        <taxon>Pseudomonadati</taxon>
        <taxon>Pseudomonadota</taxon>
        <taxon>Gammaproteobacteria</taxon>
        <taxon>Thiotrichales</taxon>
        <taxon>Thiotrichaceae</taxon>
        <taxon>Thioploca</taxon>
    </lineage>
</organism>
<keyword evidence="1" id="KW-0472">Membrane</keyword>
<reference evidence="3 4" key="1">
    <citation type="journal article" date="2014" name="ISME J.">
        <title>Ecophysiology of Thioploca ingrica as revealed by the complete genome sequence supplemented with proteomic evidence.</title>
        <authorList>
            <person name="Kojima H."/>
            <person name="Ogura Y."/>
            <person name="Yamamoto N."/>
            <person name="Togashi T."/>
            <person name="Mori H."/>
            <person name="Watanabe T."/>
            <person name="Nemoto F."/>
            <person name="Kurokawa K."/>
            <person name="Hayashi T."/>
            <person name="Fukui M."/>
        </authorList>
    </citation>
    <scope>NUCLEOTIDE SEQUENCE [LARGE SCALE GENOMIC DNA]</scope>
</reference>
<feature type="transmembrane region" description="Helical" evidence="1">
    <location>
        <begin position="12"/>
        <end position="34"/>
    </location>
</feature>
<dbReference type="EMBL" id="AP014633">
    <property type="protein sequence ID" value="BAP55923.1"/>
    <property type="molecule type" value="Genomic_DNA"/>
</dbReference>
<dbReference type="STRING" id="40754.THII_1626"/>
<feature type="transmembrane region" description="Helical" evidence="1">
    <location>
        <begin position="75"/>
        <end position="96"/>
    </location>
</feature>
<gene>
    <name evidence="3" type="ORF">THII_1626</name>
</gene>
<accession>A0A090ADH7</accession>
<proteinExistence type="predicted"/>
<name>A0A090ADH7_9GAMM</name>
<dbReference type="OrthoDB" id="5363112at2"/>
<dbReference type="AlphaFoldDB" id="A0A090ADH7"/>
<feature type="transmembrane region" description="Helical" evidence="1">
    <location>
        <begin position="46"/>
        <end position="63"/>
    </location>
</feature>
<evidence type="ECO:0000313" key="4">
    <source>
        <dbReference type="Proteomes" id="UP000031623"/>
    </source>
</evidence>
<keyword evidence="1" id="KW-0812">Transmembrane</keyword>